<proteinExistence type="predicted"/>
<dbReference type="AlphaFoldDB" id="A0A5C6FH12"/>
<dbReference type="PANTHER" id="PTHR46018">
    <property type="entry name" value="ZINC PHOSPHODIESTERASE ELAC PROTEIN 1"/>
    <property type="match status" value="1"/>
</dbReference>
<protein>
    <submittedName>
        <fullName evidence="2">Ribonuclease Z</fullName>
    </submittedName>
</protein>
<dbReference type="RefSeq" id="WP_146453723.1">
    <property type="nucleotide sequence ID" value="NZ_SJPW01000001.1"/>
</dbReference>
<dbReference type="OrthoDB" id="9800940at2"/>
<dbReference type="GO" id="GO:0042781">
    <property type="term" value="F:3'-tRNA processing endoribonuclease activity"/>
    <property type="evidence" value="ECO:0007669"/>
    <property type="project" value="TreeGrafter"/>
</dbReference>
<dbReference type="InterPro" id="IPR036866">
    <property type="entry name" value="RibonucZ/Hydroxyglut_hydro"/>
</dbReference>
<dbReference type="SUPFAM" id="SSF56281">
    <property type="entry name" value="Metallo-hydrolase/oxidoreductase"/>
    <property type="match status" value="1"/>
</dbReference>
<feature type="domain" description="Metallo-beta-lactamase" evidence="1">
    <location>
        <begin position="29"/>
        <end position="226"/>
    </location>
</feature>
<name>A0A5C6FH12_9BACT</name>
<evidence type="ECO:0000313" key="2">
    <source>
        <dbReference type="EMBL" id="TWU60150.1"/>
    </source>
</evidence>
<sequence length="260" mass="29128">MRLNCLGTVGYHPNASRHTSCYFLAESGILLDGGTGAFRLAPLIQTDHLDVLLSHAHLDHTFGLTFLLDVLFEAEKLRGRPLDSLTIYGEAAKIDAIRNHLFHELIFPAQLSAEWVAIDKKREFSIRDVQVAWRPQDHPGGSVAYRLDWKPDGDRPAKRLVYATDTTGDLSDEHAVWSDGADLLMHECYFGDNASDWAKKTGHSWTSRVVDVASRSNPKTLLLTHINPIESSDDPVDVESIRRRLDAKVVLATDEMVLEF</sequence>
<reference evidence="2 3" key="1">
    <citation type="submission" date="2019-02" db="EMBL/GenBank/DDBJ databases">
        <title>Deep-cultivation of Planctomycetes and their phenomic and genomic characterization uncovers novel biology.</title>
        <authorList>
            <person name="Wiegand S."/>
            <person name="Jogler M."/>
            <person name="Boedeker C."/>
            <person name="Pinto D."/>
            <person name="Vollmers J."/>
            <person name="Rivas-Marin E."/>
            <person name="Kohn T."/>
            <person name="Peeters S.H."/>
            <person name="Heuer A."/>
            <person name="Rast P."/>
            <person name="Oberbeckmann S."/>
            <person name="Bunk B."/>
            <person name="Jeske O."/>
            <person name="Meyerdierks A."/>
            <person name="Storesund J.E."/>
            <person name="Kallscheuer N."/>
            <person name="Luecker S."/>
            <person name="Lage O.M."/>
            <person name="Pohl T."/>
            <person name="Merkel B.J."/>
            <person name="Hornburger P."/>
            <person name="Mueller R.-W."/>
            <person name="Bruemmer F."/>
            <person name="Labrenz M."/>
            <person name="Spormann A.M."/>
            <person name="Op Den Camp H."/>
            <person name="Overmann J."/>
            <person name="Amann R."/>
            <person name="Jetten M.S.M."/>
            <person name="Mascher T."/>
            <person name="Medema M.H."/>
            <person name="Devos D.P."/>
            <person name="Kaster A.-K."/>
            <person name="Ovreas L."/>
            <person name="Rohde M."/>
            <person name="Galperin M.Y."/>
            <person name="Jogler C."/>
        </authorList>
    </citation>
    <scope>NUCLEOTIDE SEQUENCE [LARGE SCALE GENOMIC DNA]</scope>
    <source>
        <strain evidence="2 3">Poly51</strain>
    </source>
</reference>
<dbReference type="EMBL" id="SJPW01000001">
    <property type="protein sequence ID" value="TWU60150.1"/>
    <property type="molecule type" value="Genomic_DNA"/>
</dbReference>
<dbReference type="Pfam" id="PF12706">
    <property type="entry name" value="Lactamase_B_2"/>
    <property type="match status" value="1"/>
</dbReference>
<dbReference type="Proteomes" id="UP000318288">
    <property type="component" value="Unassembled WGS sequence"/>
</dbReference>
<evidence type="ECO:0000313" key="3">
    <source>
        <dbReference type="Proteomes" id="UP000318288"/>
    </source>
</evidence>
<organism evidence="2 3">
    <name type="scientific">Rubripirellula tenax</name>
    <dbReference type="NCBI Taxonomy" id="2528015"/>
    <lineage>
        <taxon>Bacteria</taxon>
        <taxon>Pseudomonadati</taxon>
        <taxon>Planctomycetota</taxon>
        <taxon>Planctomycetia</taxon>
        <taxon>Pirellulales</taxon>
        <taxon>Pirellulaceae</taxon>
        <taxon>Rubripirellula</taxon>
    </lineage>
</organism>
<keyword evidence="3" id="KW-1185">Reference proteome</keyword>
<comment type="caution">
    <text evidence="2">The sequence shown here is derived from an EMBL/GenBank/DDBJ whole genome shotgun (WGS) entry which is preliminary data.</text>
</comment>
<accession>A0A5C6FH12</accession>
<gene>
    <name evidence="2" type="ORF">Poly51_04240</name>
</gene>
<dbReference type="InterPro" id="IPR001279">
    <property type="entry name" value="Metallo-B-lactamas"/>
</dbReference>
<evidence type="ECO:0000259" key="1">
    <source>
        <dbReference type="Pfam" id="PF12706"/>
    </source>
</evidence>
<dbReference type="PANTHER" id="PTHR46018:SF3">
    <property type="entry name" value="ARYLSULFATASE"/>
    <property type="match status" value="1"/>
</dbReference>
<dbReference type="Gene3D" id="3.60.15.10">
    <property type="entry name" value="Ribonuclease Z/Hydroxyacylglutathione hydrolase-like"/>
    <property type="match status" value="1"/>
</dbReference>